<dbReference type="EMBL" id="VIIS01001515">
    <property type="protein sequence ID" value="KAF0297060.1"/>
    <property type="molecule type" value="Genomic_DNA"/>
</dbReference>
<sequence length="595" mass="64130">MEYWHCSLYSRCGGGLCVCRGRQLCSGDLQRSAHLTGAHRTLTGTHDSAPSGLCPLCELTVPQLASHVRDAHCRVCARCGLILPEALMERHLTAHDLKMAFWCPVCGQREDRRQKMMQHISERHEYIAEGSQFQCGSCGHVRSHNLVTHCLKHARDDALTAYWFKTDVLSPLEQRGLEAGRLLRSSSDDSSLQWLPVAAAEPAAAAVASGLSVHLLQACDGVPGAGLDAAALLSAALCPRHGELPVLFCPSCPRTFCRPERARRHRCGRLLCLLCGLQVPSAVVAAHWTLHAGDDPICALLTPQTEPGDGEGSAESDEEPPCGLLERQLARQLAGIKQEPLDVEDGEDGMGEVPVEEEFEDGRGRRRVVRMVAVLRVVLLVMMVPPALTAKVLRRHRLYRHGEWRGPLRCPRCPRRFFLAAHRRLHACAGEDAAGGARPCCGRCGAEPAAGRPACLVSAAGRRLRLTVCARCDCPLPGPDSSGSDSSDRAGRDSQVSPPPSLPGAAVCCECDAPLAAGAAALLQEEGAAETPGPAAARLCVPCAEQRLAAEPRLAARLWRPEATLGALWCPSCCQPQVSLHQLRLHSLRQHADVM</sequence>
<protein>
    <recommendedName>
        <fullName evidence="10">C2H2-type domain-containing protein</fullName>
    </recommendedName>
</protein>
<comment type="subcellular location">
    <subcellularLocation>
        <location evidence="1">Nucleus</location>
    </subcellularLocation>
</comment>
<keyword evidence="5" id="KW-0862">Zinc</keyword>
<organism evidence="8 9">
    <name type="scientific">Amphibalanus amphitrite</name>
    <name type="common">Striped barnacle</name>
    <name type="synonym">Balanus amphitrite</name>
    <dbReference type="NCBI Taxonomy" id="1232801"/>
    <lineage>
        <taxon>Eukaryota</taxon>
        <taxon>Metazoa</taxon>
        <taxon>Ecdysozoa</taxon>
        <taxon>Arthropoda</taxon>
        <taxon>Crustacea</taxon>
        <taxon>Multicrustacea</taxon>
        <taxon>Cirripedia</taxon>
        <taxon>Thoracica</taxon>
        <taxon>Thoracicalcarea</taxon>
        <taxon>Balanomorpha</taxon>
        <taxon>Balanoidea</taxon>
        <taxon>Balanidae</taxon>
        <taxon>Amphibalaninae</taxon>
        <taxon>Amphibalanus</taxon>
    </lineage>
</organism>
<comment type="caution">
    <text evidence="8">The sequence shown here is derived from an EMBL/GenBank/DDBJ whole genome shotgun (WGS) entry which is preliminary data.</text>
</comment>
<evidence type="ECO:0000256" key="1">
    <source>
        <dbReference type="ARBA" id="ARBA00004123"/>
    </source>
</evidence>
<keyword evidence="9" id="KW-1185">Reference proteome</keyword>
<gene>
    <name evidence="8" type="ORF">FJT64_005544</name>
</gene>
<dbReference type="GO" id="GO:0005634">
    <property type="term" value="C:nucleus"/>
    <property type="evidence" value="ECO:0007669"/>
    <property type="project" value="UniProtKB-SubCell"/>
</dbReference>
<dbReference type="InterPro" id="IPR050888">
    <property type="entry name" value="ZnF_C2H2-type_TF"/>
</dbReference>
<dbReference type="GO" id="GO:0008270">
    <property type="term" value="F:zinc ion binding"/>
    <property type="evidence" value="ECO:0007669"/>
    <property type="project" value="UniProtKB-KW"/>
</dbReference>
<accession>A0A6A4W066</accession>
<keyword evidence="3" id="KW-0677">Repeat</keyword>
<evidence type="ECO:0008006" key="10">
    <source>
        <dbReference type="Google" id="ProtNLM"/>
    </source>
</evidence>
<feature type="region of interest" description="Disordered" evidence="7">
    <location>
        <begin position="478"/>
        <end position="501"/>
    </location>
</feature>
<dbReference type="Gene3D" id="3.30.160.60">
    <property type="entry name" value="Classic Zinc Finger"/>
    <property type="match status" value="1"/>
</dbReference>
<evidence type="ECO:0000256" key="6">
    <source>
        <dbReference type="ARBA" id="ARBA00023242"/>
    </source>
</evidence>
<evidence type="ECO:0000256" key="7">
    <source>
        <dbReference type="SAM" id="MobiDB-lite"/>
    </source>
</evidence>
<dbReference type="OrthoDB" id="6399624at2759"/>
<evidence type="ECO:0000256" key="2">
    <source>
        <dbReference type="ARBA" id="ARBA00022723"/>
    </source>
</evidence>
<evidence type="ECO:0000313" key="9">
    <source>
        <dbReference type="Proteomes" id="UP000440578"/>
    </source>
</evidence>
<evidence type="ECO:0000256" key="4">
    <source>
        <dbReference type="ARBA" id="ARBA00022771"/>
    </source>
</evidence>
<reference evidence="8 9" key="1">
    <citation type="submission" date="2019-07" db="EMBL/GenBank/DDBJ databases">
        <title>Draft genome assembly of a fouling barnacle, Amphibalanus amphitrite (Darwin, 1854): The first reference genome for Thecostraca.</title>
        <authorList>
            <person name="Kim W."/>
        </authorList>
    </citation>
    <scope>NUCLEOTIDE SEQUENCE [LARGE SCALE GENOMIC DNA]</scope>
    <source>
        <strain evidence="8">SNU_AA5</strain>
        <tissue evidence="8">Soma without cirri and trophi</tissue>
    </source>
</reference>
<keyword evidence="4" id="KW-0863">Zinc-finger</keyword>
<name>A0A6A4W066_AMPAM</name>
<dbReference type="Proteomes" id="UP000440578">
    <property type="component" value="Unassembled WGS sequence"/>
</dbReference>
<dbReference type="AlphaFoldDB" id="A0A6A4W066"/>
<evidence type="ECO:0000256" key="3">
    <source>
        <dbReference type="ARBA" id="ARBA00022737"/>
    </source>
</evidence>
<dbReference type="PANTHER" id="PTHR24406">
    <property type="entry name" value="TRANSCRIPTIONAL REPRESSOR CTCFL-RELATED"/>
    <property type="match status" value="1"/>
</dbReference>
<keyword evidence="6" id="KW-0539">Nucleus</keyword>
<evidence type="ECO:0000313" key="8">
    <source>
        <dbReference type="EMBL" id="KAF0297060.1"/>
    </source>
</evidence>
<evidence type="ECO:0000256" key="5">
    <source>
        <dbReference type="ARBA" id="ARBA00022833"/>
    </source>
</evidence>
<proteinExistence type="predicted"/>
<keyword evidence="2" id="KW-0479">Metal-binding</keyword>